<comment type="caution">
    <text evidence="2">The sequence shown here is derived from an EMBL/GenBank/DDBJ whole genome shotgun (WGS) entry which is preliminary data.</text>
</comment>
<name>A0AAJ0B4J6_9PEZI</name>
<evidence type="ECO:0000256" key="1">
    <source>
        <dbReference type="SAM" id="MobiDB-lite"/>
    </source>
</evidence>
<evidence type="ECO:0000313" key="2">
    <source>
        <dbReference type="EMBL" id="KAK1751565.1"/>
    </source>
</evidence>
<organism evidence="2 3">
    <name type="scientific">Echria macrotheca</name>
    <dbReference type="NCBI Taxonomy" id="438768"/>
    <lineage>
        <taxon>Eukaryota</taxon>
        <taxon>Fungi</taxon>
        <taxon>Dikarya</taxon>
        <taxon>Ascomycota</taxon>
        <taxon>Pezizomycotina</taxon>
        <taxon>Sordariomycetes</taxon>
        <taxon>Sordariomycetidae</taxon>
        <taxon>Sordariales</taxon>
        <taxon>Schizotheciaceae</taxon>
        <taxon>Echria</taxon>
    </lineage>
</organism>
<keyword evidence="3" id="KW-1185">Reference proteome</keyword>
<evidence type="ECO:0000313" key="3">
    <source>
        <dbReference type="Proteomes" id="UP001239445"/>
    </source>
</evidence>
<accession>A0AAJ0B4J6</accession>
<dbReference type="EMBL" id="MU839841">
    <property type="protein sequence ID" value="KAK1751565.1"/>
    <property type="molecule type" value="Genomic_DNA"/>
</dbReference>
<dbReference type="PANTHER" id="PTHR13109">
    <property type="entry name" value="NEUROCHONDRIN"/>
    <property type="match status" value="1"/>
</dbReference>
<feature type="region of interest" description="Disordered" evidence="1">
    <location>
        <begin position="1"/>
        <end position="25"/>
    </location>
</feature>
<reference evidence="2" key="1">
    <citation type="submission" date="2023-06" db="EMBL/GenBank/DDBJ databases">
        <title>Genome-scale phylogeny and comparative genomics of the fungal order Sordariales.</title>
        <authorList>
            <consortium name="Lawrence Berkeley National Laboratory"/>
            <person name="Hensen N."/>
            <person name="Bonometti L."/>
            <person name="Westerberg I."/>
            <person name="Brannstrom I.O."/>
            <person name="Guillou S."/>
            <person name="Cros-Aarteil S."/>
            <person name="Calhoun S."/>
            <person name="Haridas S."/>
            <person name="Kuo A."/>
            <person name="Mondo S."/>
            <person name="Pangilinan J."/>
            <person name="Riley R."/>
            <person name="Labutti K."/>
            <person name="Andreopoulos B."/>
            <person name="Lipzen A."/>
            <person name="Chen C."/>
            <person name="Yanf M."/>
            <person name="Daum C."/>
            <person name="Ng V."/>
            <person name="Clum A."/>
            <person name="Steindorff A."/>
            <person name="Ohm R."/>
            <person name="Martin F."/>
            <person name="Silar P."/>
            <person name="Natvig D."/>
            <person name="Lalanne C."/>
            <person name="Gautier V."/>
            <person name="Ament-Velasquez S.L."/>
            <person name="Kruys A."/>
            <person name="Hutchinson M.I."/>
            <person name="Powell A.J."/>
            <person name="Barry K."/>
            <person name="Miller A.N."/>
            <person name="Grigoriev I.V."/>
            <person name="Debuchy R."/>
            <person name="Gladieux P."/>
            <person name="Thoren M.H."/>
            <person name="Johannesson H."/>
        </authorList>
    </citation>
    <scope>NUCLEOTIDE SEQUENCE</scope>
    <source>
        <strain evidence="2">PSN4</strain>
    </source>
</reference>
<sequence length="641" mass="69366">MMSEIAQSQAGGPSQGQGLQASSSEQTASIAKIQTLLRANDDTSRFVGLALLKSVLDNSVELREDEDTLISLWESIPPKFVDRLLRTGNKESSSTEDGASKSRNRDMLDLAVSVMHTFVALLPGRAARDSSMIGRIPLLVASLLHCSGDTLKAALETLISLVSKPEGAKVFVGVQDLTPLTENAPSQPLTLDVLLHAWLNAMPAANKDHLRSIIDQTIGNLVSSFKGTDGVTLLAFLADLLPRLEPEVLPPNPSWLPSVSKFIFQLVISRPTASSRAAFTNLSAALLETYPLQAPPLLFANDTPNDEKPLSYLLINLILVDLRSSLPLLLEQLNTPLYQPTAHRLTSAFNILTNYTGFLLRSSSSSVLSPSHLLKLRTLISETLSVTIEFLRDRYDASTAGALGLHPSARTSDHISLTWDSADAATTLANDPLTLAAVRSLAIWLREDDNDMLRREAAGLVDLLLDLYQSTSDHPFRRPVLVALEGITAEKKGRDAFLDNNGWDVLAGDMLSILTSSDKTDEKEAETGVEIVRVLIHVAETESPGPREAWMDLVTKVAAWYYVPPPGDKNVGMAEEFQVAVLQLVTALLVGTHPGVRRRYVHSTSAVLGIAKVLRERIVRGGGEAGLVEGLDDVLVTLGGL</sequence>
<dbReference type="InterPro" id="IPR016024">
    <property type="entry name" value="ARM-type_fold"/>
</dbReference>
<dbReference type="InterPro" id="IPR008709">
    <property type="entry name" value="Neurochondrin"/>
</dbReference>
<proteinExistence type="predicted"/>
<dbReference type="PANTHER" id="PTHR13109:SF7">
    <property type="entry name" value="NEUROCHONDRIN"/>
    <property type="match status" value="1"/>
</dbReference>
<dbReference type="Proteomes" id="UP001239445">
    <property type="component" value="Unassembled WGS sequence"/>
</dbReference>
<gene>
    <name evidence="2" type="ORF">QBC47DRAFT_329152</name>
</gene>
<dbReference type="SUPFAM" id="SSF48371">
    <property type="entry name" value="ARM repeat"/>
    <property type="match status" value="1"/>
</dbReference>
<protein>
    <submittedName>
        <fullName evidence="2">E9b59b6a-f39c-4d2a-9b94-75afe2ab05bc</fullName>
    </submittedName>
</protein>
<feature type="compositionally biased region" description="Low complexity" evidence="1">
    <location>
        <begin position="1"/>
        <end position="24"/>
    </location>
</feature>
<dbReference type="Pfam" id="PF05536">
    <property type="entry name" value="Neurochondrin"/>
    <property type="match status" value="1"/>
</dbReference>
<dbReference type="AlphaFoldDB" id="A0AAJ0B4J6"/>